<gene>
    <name evidence="2" type="ORF">H5V45_15735</name>
</gene>
<reference evidence="2 3" key="1">
    <citation type="submission" date="2020-08" db="EMBL/GenBank/DDBJ databases">
        <authorList>
            <person name="Seo M.-J."/>
        </authorList>
    </citation>
    <scope>NUCLEOTIDE SEQUENCE [LARGE SCALE GENOMIC DNA]</scope>
    <source>
        <strain evidence="2 3">KIGAM211</strain>
    </source>
</reference>
<dbReference type="GO" id="GO:0016747">
    <property type="term" value="F:acyltransferase activity, transferring groups other than amino-acyl groups"/>
    <property type="evidence" value="ECO:0007669"/>
    <property type="project" value="InterPro"/>
</dbReference>
<keyword evidence="2" id="KW-0808">Transferase</keyword>
<keyword evidence="3" id="KW-1185">Reference proteome</keyword>
<sequence length="340" mass="37260">MSALEVTRLDPFDADAFDAWHAVYLVSQLHGRDDSATPWQREELRAQLQASSTLVDESGYAGWWDGRLVSAGWLAMPLQDNRDRAYLAVDVDPAERRRGHGSAMLAHLEGVARSAGRTVLGAESSWAHEVGPTGAGQPGPEFLGHHGYALMMPDVQRQLDLPVDEDLLAGLAAEAAPHHPAYALHSWVGPVPDELALGWLQLTSTLMTEAPTGDMDLEPETVDVGAMRDREQTVARMGRTKYNTVALDADGTVVAYTDIATTVHEPDRAYQWGTLVHRDHRGHRLGLAVKVANLAQLQHETSGLARMTTYNAEVNDHMIGVNERLGFRPVARLGEFEKTL</sequence>
<proteinExistence type="predicted"/>
<organism evidence="2 3">
    <name type="scientific">Nocardioides luti</name>
    <dbReference type="NCBI Taxonomy" id="2761101"/>
    <lineage>
        <taxon>Bacteria</taxon>
        <taxon>Bacillati</taxon>
        <taxon>Actinomycetota</taxon>
        <taxon>Actinomycetes</taxon>
        <taxon>Propionibacteriales</taxon>
        <taxon>Nocardioidaceae</taxon>
        <taxon>Nocardioides</taxon>
    </lineage>
</organism>
<dbReference type="CDD" id="cd04301">
    <property type="entry name" value="NAT_SF"/>
    <property type="match status" value="1"/>
</dbReference>
<dbReference type="Proteomes" id="UP000523955">
    <property type="component" value="Unassembled WGS sequence"/>
</dbReference>
<feature type="domain" description="N-acetyltransferase" evidence="1">
    <location>
        <begin position="4"/>
        <end position="174"/>
    </location>
</feature>
<accession>A0A7X0RKM0</accession>
<dbReference type="AlphaFoldDB" id="A0A7X0RKM0"/>
<comment type="caution">
    <text evidence="2">The sequence shown here is derived from an EMBL/GenBank/DDBJ whole genome shotgun (WGS) entry which is preliminary data.</text>
</comment>
<dbReference type="Gene3D" id="3.40.630.30">
    <property type="match status" value="1"/>
</dbReference>
<evidence type="ECO:0000313" key="3">
    <source>
        <dbReference type="Proteomes" id="UP000523955"/>
    </source>
</evidence>
<protein>
    <submittedName>
        <fullName evidence="2">GNAT family N-acetyltransferase</fullName>
    </submittedName>
</protein>
<dbReference type="PROSITE" id="PS51186">
    <property type="entry name" value="GNAT"/>
    <property type="match status" value="1"/>
</dbReference>
<dbReference type="RefSeq" id="WP_185253796.1">
    <property type="nucleotide sequence ID" value="NZ_JACKXE010000001.1"/>
</dbReference>
<dbReference type="InterPro" id="IPR000182">
    <property type="entry name" value="GNAT_dom"/>
</dbReference>
<evidence type="ECO:0000259" key="1">
    <source>
        <dbReference type="PROSITE" id="PS51186"/>
    </source>
</evidence>
<evidence type="ECO:0000313" key="2">
    <source>
        <dbReference type="EMBL" id="MBB6628778.1"/>
    </source>
</evidence>
<dbReference type="EMBL" id="JACKXE010000001">
    <property type="protein sequence ID" value="MBB6628778.1"/>
    <property type="molecule type" value="Genomic_DNA"/>
</dbReference>
<dbReference type="SUPFAM" id="SSF55729">
    <property type="entry name" value="Acyl-CoA N-acyltransferases (Nat)"/>
    <property type="match status" value="2"/>
</dbReference>
<dbReference type="InterPro" id="IPR016181">
    <property type="entry name" value="Acyl_CoA_acyltransferase"/>
</dbReference>
<dbReference type="Pfam" id="PF00583">
    <property type="entry name" value="Acetyltransf_1"/>
    <property type="match status" value="1"/>
</dbReference>
<name>A0A7X0RKM0_9ACTN</name>